<comment type="caution">
    <text evidence="1">The sequence shown here is derived from an EMBL/GenBank/DDBJ whole genome shotgun (WGS) entry which is preliminary data.</text>
</comment>
<gene>
    <name evidence="1" type="ORF">F3Y22_tig00112343pilonHSYRG00127</name>
</gene>
<keyword evidence="2" id="KW-1185">Reference proteome</keyword>
<dbReference type="Proteomes" id="UP000436088">
    <property type="component" value="Unassembled WGS sequence"/>
</dbReference>
<sequence>MSPTRHGALLMANVPLTETPGPKSKLLGEHRKFTTRQERLSWPGDGHKLLLH</sequence>
<accession>A0A6A2X114</accession>
<protein>
    <submittedName>
        <fullName evidence="1">Uncharacterized protein</fullName>
    </submittedName>
</protein>
<dbReference type="EMBL" id="VEPZ02001555">
    <property type="protein sequence ID" value="KAE8668312.1"/>
    <property type="molecule type" value="Genomic_DNA"/>
</dbReference>
<reference evidence="1" key="1">
    <citation type="submission" date="2019-09" db="EMBL/GenBank/DDBJ databases">
        <title>Draft genome information of white flower Hibiscus syriacus.</title>
        <authorList>
            <person name="Kim Y.-M."/>
        </authorList>
    </citation>
    <scope>NUCLEOTIDE SEQUENCE [LARGE SCALE GENOMIC DNA]</scope>
    <source>
        <strain evidence="1">YM2019G1</strain>
    </source>
</reference>
<evidence type="ECO:0000313" key="2">
    <source>
        <dbReference type="Proteomes" id="UP000436088"/>
    </source>
</evidence>
<proteinExistence type="predicted"/>
<evidence type="ECO:0000313" key="1">
    <source>
        <dbReference type="EMBL" id="KAE8668312.1"/>
    </source>
</evidence>
<dbReference type="AlphaFoldDB" id="A0A6A2X114"/>
<organism evidence="1 2">
    <name type="scientific">Hibiscus syriacus</name>
    <name type="common">Rose of Sharon</name>
    <dbReference type="NCBI Taxonomy" id="106335"/>
    <lineage>
        <taxon>Eukaryota</taxon>
        <taxon>Viridiplantae</taxon>
        <taxon>Streptophyta</taxon>
        <taxon>Embryophyta</taxon>
        <taxon>Tracheophyta</taxon>
        <taxon>Spermatophyta</taxon>
        <taxon>Magnoliopsida</taxon>
        <taxon>eudicotyledons</taxon>
        <taxon>Gunneridae</taxon>
        <taxon>Pentapetalae</taxon>
        <taxon>rosids</taxon>
        <taxon>malvids</taxon>
        <taxon>Malvales</taxon>
        <taxon>Malvaceae</taxon>
        <taxon>Malvoideae</taxon>
        <taxon>Hibiscus</taxon>
    </lineage>
</organism>
<name>A0A6A2X114_HIBSY</name>